<gene>
    <name evidence="2" type="ORF">BE15_09185</name>
</gene>
<evidence type="ECO:0000256" key="1">
    <source>
        <dbReference type="SAM" id="MobiDB-lite"/>
    </source>
</evidence>
<name>A0A150PZR4_SORCE</name>
<protein>
    <submittedName>
        <fullName evidence="2">Uncharacterized protein</fullName>
    </submittedName>
</protein>
<accession>A0A150PZR4</accession>
<comment type="caution">
    <text evidence="2">The sequence shown here is derived from an EMBL/GenBank/DDBJ whole genome shotgun (WGS) entry which is preliminary data.</text>
</comment>
<organism evidence="2 3">
    <name type="scientific">Sorangium cellulosum</name>
    <name type="common">Polyangium cellulosum</name>
    <dbReference type="NCBI Taxonomy" id="56"/>
    <lineage>
        <taxon>Bacteria</taxon>
        <taxon>Pseudomonadati</taxon>
        <taxon>Myxococcota</taxon>
        <taxon>Polyangia</taxon>
        <taxon>Polyangiales</taxon>
        <taxon>Polyangiaceae</taxon>
        <taxon>Sorangium</taxon>
    </lineage>
</organism>
<dbReference type="RefSeq" id="WP_061613121.1">
    <property type="nucleotide sequence ID" value="NZ_JEMA01001204.1"/>
</dbReference>
<feature type="region of interest" description="Disordered" evidence="1">
    <location>
        <begin position="233"/>
        <end position="278"/>
    </location>
</feature>
<dbReference type="EMBL" id="JEMA01001204">
    <property type="protein sequence ID" value="KYF61275.1"/>
    <property type="molecule type" value="Genomic_DNA"/>
</dbReference>
<dbReference type="Proteomes" id="UP000075260">
    <property type="component" value="Unassembled WGS sequence"/>
</dbReference>
<evidence type="ECO:0000313" key="3">
    <source>
        <dbReference type="Proteomes" id="UP000075260"/>
    </source>
</evidence>
<sequence length="278" mass="28766">MSKYTASEVIQLPRFTAVGAMALGEQLLSAAKPAKKQLAKGIARVLAALASRHGELASALRDQVSLSEGGEASEDAVQCDRVLDGCWSGLNDFLTAFTKLPPGAPEVAEAASLKAAIFTGGLKFLQLTYVLQWSESELRIQRIRKNGLDARIEALGGKRFLAALEAAHAAYGKALGVTAPAATAAGAPPSVREALDAFTEALRAYVIKVMGAVEPDEPETQELADKLLAPLASWSVGPSGRGAARKNGKPEGEPAAPPAPGVALPPDVQGTEPAPADL</sequence>
<evidence type="ECO:0000313" key="2">
    <source>
        <dbReference type="EMBL" id="KYF61275.1"/>
    </source>
</evidence>
<proteinExistence type="predicted"/>
<reference evidence="2 3" key="1">
    <citation type="submission" date="2014-02" db="EMBL/GenBank/DDBJ databases">
        <title>The small core and large imbalanced accessory genome model reveals a collaborative survival strategy of Sorangium cellulosum strains in nature.</title>
        <authorList>
            <person name="Han K."/>
            <person name="Peng R."/>
            <person name="Blom J."/>
            <person name="Li Y.-Z."/>
        </authorList>
    </citation>
    <scope>NUCLEOTIDE SEQUENCE [LARGE SCALE GENOMIC DNA]</scope>
    <source>
        <strain evidence="2 3">So0008-312</strain>
    </source>
</reference>
<dbReference type="AlphaFoldDB" id="A0A150PZR4"/>